<dbReference type="Proteomes" id="UP000486602">
    <property type="component" value="Unassembled WGS sequence"/>
</dbReference>
<evidence type="ECO:0000313" key="5">
    <source>
        <dbReference type="Proteomes" id="UP000486602"/>
    </source>
</evidence>
<accession>A0A7K3WV11</accession>
<dbReference type="PANTHER" id="PTHR44591:SF3">
    <property type="entry name" value="RESPONSE REGULATORY DOMAIN-CONTAINING PROTEIN"/>
    <property type="match status" value="1"/>
</dbReference>
<dbReference type="EMBL" id="JAAGVY010000057">
    <property type="protein sequence ID" value="NEN25519.1"/>
    <property type="molecule type" value="Genomic_DNA"/>
</dbReference>
<organism evidence="4 5">
    <name type="scientific">Cryomorpha ignava</name>
    <dbReference type="NCBI Taxonomy" id="101383"/>
    <lineage>
        <taxon>Bacteria</taxon>
        <taxon>Pseudomonadati</taxon>
        <taxon>Bacteroidota</taxon>
        <taxon>Flavobacteriia</taxon>
        <taxon>Flavobacteriales</taxon>
        <taxon>Cryomorphaceae</taxon>
        <taxon>Cryomorpha</taxon>
    </lineage>
</organism>
<gene>
    <name evidence="4" type="ORF">G3O08_18665</name>
</gene>
<dbReference type="InterPro" id="IPR001789">
    <property type="entry name" value="Sig_transdc_resp-reg_receiver"/>
</dbReference>
<keyword evidence="1 2" id="KW-0597">Phosphoprotein</keyword>
<keyword evidence="5" id="KW-1185">Reference proteome</keyword>
<dbReference type="SUPFAM" id="SSF52172">
    <property type="entry name" value="CheY-like"/>
    <property type="match status" value="1"/>
</dbReference>
<evidence type="ECO:0000313" key="4">
    <source>
        <dbReference type="EMBL" id="NEN25519.1"/>
    </source>
</evidence>
<dbReference type="GO" id="GO:0000160">
    <property type="term" value="P:phosphorelay signal transduction system"/>
    <property type="evidence" value="ECO:0007669"/>
    <property type="project" value="InterPro"/>
</dbReference>
<sequence>MNKVLVIDDEEDIGIMMRAMLKSSGYLVVYASNISEATEKLENNKFEMVFLDLNLDNEYGLNLVATIRKTNVDASIVVITAQKGNDIKKDVTLNGIECLIQKPFNKSQILTILKEHGV</sequence>
<dbReference type="SMART" id="SM00448">
    <property type="entry name" value="REC"/>
    <property type="match status" value="1"/>
</dbReference>
<proteinExistence type="predicted"/>
<dbReference type="RefSeq" id="WP_163286973.1">
    <property type="nucleotide sequence ID" value="NZ_JAAGVY010000057.1"/>
</dbReference>
<evidence type="ECO:0000256" key="1">
    <source>
        <dbReference type="ARBA" id="ARBA00022553"/>
    </source>
</evidence>
<dbReference type="InterPro" id="IPR050595">
    <property type="entry name" value="Bact_response_regulator"/>
</dbReference>
<name>A0A7K3WV11_9FLAO</name>
<dbReference type="PANTHER" id="PTHR44591">
    <property type="entry name" value="STRESS RESPONSE REGULATOR PROTEIN 1"/>
    <property type="match status" value="1"/>
</dbReference>
<evidence type="ECO:0000256" key="2">
    <source>
        <dbReference type="PROSITE-ProRule" id="PRU00169"/>
    </source>
</evidence>
<reference evidence="4 5" key="1">
    <citation type="submission" date="2020-02" db="EMBL/GenBank/DDBJ databases">
        <title>Out from the shadows clarifying the taxonomy of the family Cryomorphaceae and related taxa by utilizing the GTDB taxonomic framework.</title>
        <authorList>
            <person name="Bowman J.P."/>
        </authorList>
    </citation>
    <scope>NUCLEOTIDE SEQUENCE [LARGE SCALE GENOMIC DNA]</scope>
    <source>
        <strain evidence="4 5">QSSC 1-22</strain>
    </source>
</reference>
<dbReference type="InterPro" id="IPR011006">
    <property type="entry name" value="CheY-like_superfamily"/>
</dbReference>
<dbReference type="CDD" id="cd00156">
    <property type="entry name" value="REC"/>
    <property type="match status" value="1"/>
</dbReference>
<protein>
    <submittedName>
        <fullName evidence="4">Response regulator</fullName>
    </submittedName>
</protein>
<dbReference type="Gene3D" id="3.40.50.2300">
    <property type="match status" value="1"/>
</dbReference>
<feature type="domain" description="Response regulatory" evidence="3">
    <location>
        <begin position="3"/>
        <end position="117"/>
    </location>
</feature>
<dbReference type="AlphaFoldDB" id="A0A7K3WV11"/>
<feature type="modified residue" description="4-aspartylphosphate" evidence="2">
    <location>
        <position position="52"/>
    </location>
</feature>
<dbReference type="Pfam" id="PF00072">
    <property type="entry name" value="Response_reg"/>
    <property type="match status" value="1"/>
</dbReference>
<dbReference type="PROSITE" id="PS50110">
    <property type="entry name" value="RESPONSE_REGULATORY"/>
    <property type="match status" value="1"/>
</dbReference>
<evidence type="ECO:0000259" key="3">
    <source>
        <dbReference type="PROSITE" id="PS50110"/>
    </source>
</evidence>
<comment type="caution">
    <text evidence="4">The sequence shown here is derived from an EMBL/GenBank/DDBJ whole genome shotgun (WGS) entry which is preliminary data.</text>
</comment>